<name>A0A9P5YJE5_9AGAR</name>
<evidence type="ECO:0000313" key="2">
    <source>
        <dbReference type="EMBL" id="KAF9469826.1"/>
    </source>
</evidence>
<organism evidence="2 3">
    <name type="scientific">Collybia nuda</name>
    <dbReference type="NCBI Taxonomy" id="64659"/>
    <lineage>
        <taxon>Eukaryota</taxon>
        <taxon>Fungi</taxon>
        <taxon>Dikarya</taxon>
        <taxon>Basidiomycota</taxon>
        <taxon>Agaricomycotina</taxon>
        <taxon>Agaricomycetes</taxon>
        <taxon>Agaricomycetidae</taxon>
        <taxon>Agaricales</taxon>
        <taxon>Tricholomatineae</taxon>
        <taxon>Clitocybaceae</taxon>
        <taxon>Collybia</taxon>
    </lineage>
</organism>
<keyword evidence="3" id="KW-1185">Reference proteome</keyword>
<feature type="compositionally biased region" description="Polar residues" evidence="1">
    <location>
        <begin position="48"/>
        <end position="61"/>
    </location>
</feature>
<dbReference type="AlphaFoldDB" id="A0A9P5YJE5"/>
<dbReference type="Proteomes" id="UP000807353">
    <property type="component" value="Unassembled WGS sequence"/>
</dbReference>
<feature type="region of interest" description="Disordered" evidence="1">
    <location>
        <begin position="314"/>
        <end position="367"/>
    </location>
</feature>
<gene>
    <name evidence="2" type="ORF">BDZ94DRAFT_32864</name>
</gene>
<dbReference type="OrthoDB" id="3245822at2759"/>
<feature type="compositionally biased region" description="Polar residues" evidence="1">
    <location>
        <begin position="349"/>
        <end position="362"/>
    </location>
</feature>
<feature type="region of interest" description="Disordered" evidence="1">
    <location>
        <begin position="1"/>
        <end position="103"/>
    </location>
</feature>
<feature type="compositionally biased region" description="Acidic residues" evidence="1">
    <location>
        <begin position="28"/>
        <end position="42"/>
    </location>
</feature>
<proteinExistence type="predicted"/>
<comment type="caution">
    <text evidence="2">The sequence shown here is derived from an EMBL/GenBank/DDBJ whole genome shotgun (WGS) entry which is preliminary data.</text>
</comment>
<accession>A0A9P5YJE5</accession>
<evidence type="ECO:0000313" key="3">
    <source>
        <dbReference type="Proteomes" id="UP000807353"/>
    </source>
</evidence>
<reference evidence="2" key="1">
    <citation type="submission" date="2020-11" db="EMBL/GenBank/DDBJ databases">
        <authorList>
            <consortium name="DOE Joint Genome Institute"/>
            <person name="Ahrendt S."/>
            <person name="Riley R."/>
            <person name="Andreopoulos W."/>
            <person name="Labutti K."/>
            <person name="Pangilinan J."/>
            <person name="Ruiz-Duenas F.J."/>
            <person name="Barrasa J.M."/>
            <person name="Sanchez-Garcia M."/>
            <person name="Camarero S."/>
            <person name="Miyauchi S."/>
            <person name="Serrano A."/>
            <person name="Linde D."/>
            <person name="Babiker R."/>
            <person name="Drula E."/>
            <person name="Ayuso-Fernandez I."/>
            <person name="Pacheco R."/>
            <person name="Padilla G."/>
            <person name="Ferreira P."/>
            <person name="Barriuso J."/>
            <person name="Kellner H."/>
            <person name="Castanera R."/>
            <person name="Alfaro M."/>
            <person name="Ramirez L."/>
            <person name="Pisabarro A.G."/>
            <person name="Kuo A."/>
            <person name="Tritt A."/>
            <person name="Lipzen A."/>
            <person name="He G."/>
            <person name="Yan M."/>
            <person name="Ng V."/>
            <person name="Cullen D."/>
            <person name="Martin F."/>
            <person name="Rosso M.-N."/>
            <person name="Henrissat B."/>
            <person name="Hibbett D."/>
            <person name="Martinez A.T."/>
            <person name="Grigoriev I.V."/>
        </authorList>
    </citation>
    <scope>NUCLEOTIDE SEQUENCE</scope>
    <source>
        <strain evidence="2">CBS 247.69</strain>
    </source>
</reference>
<protein>
    <submittedName>
        <fullName evidence="2">Uncharacterized protein</fullName>
    </submittedName>
</protein>
<evidence type="ECO:0000256" key="1">
    <source>
        <dbReference type="SAM" id="MobiDB-lite"/>
    </source>
</evidence>
<feature type="compositionally biased region" description="Low complexity" evidence="1">
    <location>
        <begin position="1"/>
        <end position="14"/>
    </location>
</feature>
<dbReference type="EMBL" id="MU150229">
    <property type="protein sequence ID" value="KAF9469826.1"/>
    <property type="molecule type" value="Genomic_DNA"/>
</dbReference>
<sequence>MHRSSPSSSPLSSPVRKRQRLSSPTYDDQLDDISPEDIEAFDALDAMLSQSPQKNSQSSIGTKDRRAKAITEALSQGLSNPPRPLPGSSRTFERATSVHGLADDPDNPFTVKFMTFKPASTPSVSTLEGSGFLSASGLLSHNLESPKRSPSPGVPPEQDFDSWFQPTSSLPPVAFQTAKATVSSSTMITPGLSTGFRMSSNKGWIAPSSSALAKAQEKMDQIWKENESELNSPFTSTPILERSENLFKSASNVSLGSSPRRVALRALDNSVNTPGTPTPASFLRPSIASALISTPTAHIAGGKTKQFKSPLLSSQFRKNHGKESTSETTASTSPLHYHSRPPVLPTFASAGSQHPLASTPITASPVGKTITPITMASFTTPARTPGTVQRIAAGPKRNTPAPFITPFKPGMKPGQAGRLRLEASLKTCIGTITPPDKPDKGRLTWEHPGGKNKRIEQTRVFDLSIPPNRKTLESSGLLPQQFFTPELESLGM</sequence>